<keyword evidence="3" id="KW-0687">Ribonucleoprotein</keyword>
<sequence>MTFSPTKKMSKSRSSRRTSNWTKLTAKKLLDKTSLQYDKDGNATGLAHFASPITGEYKWRKVIKVWKTKKVTTIKA</sequence>
<evidence type="ECO:0000256" key="4">
    <source>
        <dbReference type="ARBA" id="ARBA00035178"/>
    </source>
</evidence>
<comment type="similarity">
    <text evidence="1">Belongs to the bacterial ribosomal protein bL32 family.</text>
</comment>
<dbReference type="InterPro" id="IPR002677">
    <property type="entry name" value="Ribosomal_bL32"/>
</dbReference>
<evidence type="ECO:0000256" key="5">
    <source>
        <dbReference type="SAM" id="MobiDB-lite"/>
    </source>
</evidence>
<accession>K2AW58</accession>
<feature type="region of interest" description="Disordered" evidence="5">
    <location>
        <begin position="1"/>
        <end position="20"/>
    </location>
</feature>
<gene>
    <name evidence="6" type="ORF">ACD_49C00074G0023</name>
</gene>
<dbReference type="GO" id="GO:0003735">
    <property type="term" value="F:structural constituent of ribosome"/>
    <property type="evidence" value="ECO:0007669"/>
    <property type="project" value="InterPro"/>
</dbReference>
<reference evidence="6" key="1">
    <citation type="journal article" date="2012" name="Science">
        <title>Fermentation, hydrogen, and sulfur metabolism in multiple uncultivated bacterial phyla.</title>
        <authorList>
            <person name="Wrighton K.C."/>
            <person name="Thomas B.C."/>
            <person name="Sharon I."/>
            <person name="Miller C.S."/>
            <person name="Castelle C.J."/>
            <person name="VerBerkmoes N.C."/>
            <person name="Wilkins M.J."/>
            <person name="Hettich R.L."/>
            <person name="Lipton M.S."/>
            <person name="Williams K.H."/>
            <person name="Long P.E."/>
            <person name="Banfield J.F."/>
        </authorList>
    </citation>
    <scope>NUCLEOTIDE SEQUENCE [LARGE SCALE GENOMIC DNA]</scope>
</reference>
<dbReference type="Pfam" id="PF01783">
    <property type="entry name" value="Ribosomal_L32p"/>
    <property type="match status" value="1"/>
</dbReference>
<evidence type="ECO:0000313" key="6">
    <source>
        <dbReference type="EMBL" id="EKD65946.1"/>
    </source>
</evidence>
<protein>
    <recommendedName>
        <fullName evidence="4">Large ribosomal subunit protein bL32</fullName>
    </recommendedName>
</protein>
<keyword evidence="2" id="KW-0689">Ribosomal protein</keyword>
<organism evidence="6">
    <name type="scientific">uncultured bacterium</name>
    <name type="common">gcode 4</name>
    <dbReference type="NCBI Taxonomy" id="1234023"/>
    <lineage>
        <taxon>Bacteria</taxon>
        <taxon>environmental samples</taxon>
    </lineage>
</organism>
<evidence type="ECO:0000256" key="3">
    <source>
        <dbReference type="ARBA" id="ARBA00023274"/>
    </source>
</evidence>
<dbReference type="AlphaFoldDB" id="K2AW58"/>
<name>K2AW58_9BACT</name>
<proteinExistence type="inferred from homology"/>
<dbReference type="InterPro" id="IPR011332">
    <property type="entry name" value="Ribosomal_zn-bd"/>
</dbReference>
<dbReference type="GO" id="GO:0015934">
    <property type="term" value="C:large ribosomal subunit"/>
    <property type="evidence" value="ECO:0007669"/>
    <property type="project" value="InterPro"/>
</dbReference>
<evidence type="ECO:0000256" key="1">
    <source>
        <dbReference type="ARBA" id="ARBA00008560"/>
    </source>
</evidence>
<evidence type="ECO:0000256" key="2">
    <source>
        <dbReference type="ARBA" id="ARBA00022980"/>
    </source>
</evidence>
<dbReference type="SUPFAM" id="SSF57829">
    <property type="entry name" value="Zn-binding ribosomal proteins"/>
    <property type="match status" value="1"/>
</dbReference>
<comment type="caution">
    <text evidence="6">The sequence shown here is derived from an EMBL/GenBank/DDBJ whole genome shotgun (WGS) entry which is preliminary data.</text>
</comment>
<dbReference type="GO" id="GO:0006412">
    <property type="term" value="P:translation"/>
    <property type="evidence" value="ECO:0007669"/>
    <property type="project" value="InterPro"/>
</dbReference>
<dbReference type="EMBL" id="AMFJ01021660">
    <property type="protein sequence ID" value="EKD65946.1"/>
    <property type="molecule type" value="Genomic_DNA"/>
</dbReference>